<dbReference type="GO" id="GO:0005886">
    <property type="term" value="C:plasma membrane"/>
    <property type="evidence" value="ECO:0007669"/>
    <property type="project" value="UniProtKB-SubCell"/>
</dbReference>
<protein>
    <submittedName>
        <fullName evidence="8">Putative oxidoreductase</fullName>
    </submittedName>
</protein>
<evidence type="ECO:0000313" key="9">
    <source>
        <dbReference type="Proteomes" id="UP000572680"/>
    </source>
</evidence>
<evidence type="ECO:0000256" key="6">
    <source>
        <dbReference type="ARBA" id="ARBA00023136"/>
    </source>
</evidence>
<keyword evidence="6 7" id="KW-0472">Membrane</keyword>
<sequence length="153" mass="15763">MTSTRGSLFPRFPDAGLLVGRLALGVIFIAHGWQKLTDTGHSGVTAMFKGLGIPMPSVAALFATWVELLGGVALIVGLLVPVAGVLLALNMLGALWYVHLDKGLFAAEGGYEFVLVLGATAVLLACTGAGRFSLDALVFGGGRRAAEREPAGV</sequence>
<evidence type="ECO:0000256" key="1">
    <source>
        <dbReference type="ARBA" id="ARBA00004651"/>
    </source>
</evidence>
<evidence type="ECO:0000256" key="7">
    <source>
        <dbReference type="SAM" id="Phobius"/>
    </source>
</evidence>
<reference evidence="8 9" key="1">
    <citation type="submission" date="2020-08" db="EMBL/GenBank/DDBJ databases">
        <title>Genomic Encyclopedia of Type Strains, Phase IV (KMG-IV): sequencing the most valuable type-strain genomes for metagenomic binning, comparative biology and taxonomic classification.</title>
        <authorList>
            <person name="Goeker M."/>
        </authorList>
    </citation>
    <scope>NUCLEOTIDE SEQUENCE [LARGE SCALE GENOMIC DNA]</scope>
    <source>
        <strain evidence="8 9">DSM 44197</strain>
    </source>
</reference>
<dbReference type="Pfam" id="PF07681">
    <property type="entry name" value="DoxX"/>
    <property type="match status" value="1"/>
</dbReference>
<comment type="similarity">
    <text evidence="2">Belongs to the DoxX family.</text>
</comment>
<comment type="subcellular location">
    <subcellularLocation>
        <location evidence="1">Cell membrane</location>
        <topology evidence="1">Multi-pass membrane protein</topology>
    </subcellularLocation>
</comment>
<name>A0A7W3QPQ6_ACTNM</name>
<dbReference type="RefSeq" id="WP_182846863.1">
    <property type="nucleotide sequence ID" value="NZ_BAAALP010000052.1"/>
</dbReference>
<dbReference type="EMBL" id="JACJIA010000010">
    <property type="protein sequence ID" value="MBA8954821.1"/>
    <property type="molecule type" value="Genomic_DNA"/>
</dbReference>
<dbReference type="InterPro" id="IPR032808">
    <property type="entry name" value="DoxX"/>
</dbReference>
<keyword evidence="3" id="KW-1003">Cell membrane</keyword>
<dbReference type="InterPro" id="IPR051907">
    <property type="entry name" value="DoxX-like_oxidoreductase"/>
</dbReference>
<keyword evidence="4 7" id="KW-0812">Transmembrane</keyword>
<keyword evidence="9" id="KW-1185">Reference proteome</keyword>
<feature type="transmembrane region" description="Helical" evidence="7">
    <location>
        <begin position="15"/>
        <end position="34"/>
    </location>
</feature>
<feature type="transmembrane region" description="Helical" evidence="7">
    <location>
        <begin position="72"/>
        <end position="98"/>
    </location>
</feature>
<dbReference type="PANTHER" id="PTHR33452">
    <property type="entry name" value="OXIDOREDUCTASE CATD-RELATED"/>
    <property type="match status" value="1"/>
</dbReference>
<gene>
    <name evidence="8" type="ORF">HNR61_006478</name>
</gene>
<proteinExistence type="inferred from homology"/>
<keyword evidence="5 7" id="KW-1133">Transmembrane helix</keyword>
<feature type="transmembrane region" description="Helical" evidence="7">
    <location>
        <begin position="46"/>
        <end position="66"/>
    </location>
</feature>
<dbReference type="AlphaFoldDB" id="A0A7W3QPQ6"/>
<dbReference type="PANTHER" id="PTHR33452:SF1">
    <property type="entry name" value="INNER MEMBRANE PROTEIN YPHA-RELATED"/>
    <property type="match status" value="1"/>
</dbReference>
<evidence type="ECO:0000256" key="5">
    <source>
        <dbReference type="ARBA" id="ARBA00022989"/>
    </source>
</evidence>
<accession>A0A7W3QPQ6</accession>
<comment type="caution">
    <text evidence="8">The sequence shown here is derived from an EMBL/GenBank/DDBJ whole genome shotgun (WGS) entry which is preliminary data.</text>
</comment>
<dbReference type="Proteomes" id="UP000572680">
    <property type="component" value="Unassembled WGS sequence"/>
</dbReference>
<feature type="transmembrane region" description="Helical" evidence="7">
    <location>
        <begin position="110"/>
        <end position="130"/>
    </location>
</feature>
<evidence type="ECO:0000256" key="3">
    <source>
        <dbReference type="ARBA" id="ARBA00022475"/>
    </source>
</evidence>
<evidence type="ECO:0000313" key="8">
    <source>
        <dbReference type="EMBL" id="MBA8954821.1"/>
    </source>
</evidence>
<evidence type="ECO:0000256" key="4">
    <source>
        <dbReference type="ARBA" id="ARBA00022692"/>
    </source>
</evidence>
<evidence type="ECO:0000256" key="2">
    <source>
        <dbReference type="ARBA" id="ARBA00006679"/>
    </source>
</evidence>
<organism evidence="8 9">
    <name type="scientific">Actinomadura namibiensis</name>
    <dbReference type="NCBI Taxonomy" id="182080"/>
    <lineage>
        <taxon>Bacteria</taxon>
        <taxon>Bacillati</taxon>
        <taxon>Actinomycetota</taxon>
        <taxon>Actinomycetes</taxon>
        <taxon>Streptosporangiales</taxon>
        <taxon>Thermomonosporaceae</taxon>
        <taxon>Actinomadura</taxon>
    </lineage>
</organism>